<keyword evidence="6" id="KW-0804">Transcription</keyword>
<dbReference type="SUPFAM" id="SSF52172">
    <property type="entry name" value="CheY-like"/>
    <property type="match status" value="1"/>
</dbReference>
<evidence type="ECO:0000256" key="3">
    <source>
        <dbReference type="ARBA" id="ARBA00023012"/>
    </source>
</evidence>
<dbReference type="Gene3D" id="1.10.10.10">
    <property type="entry name" value="Winged helix-like DNA-binding domain superfamily/Winged helix DNA-binding domain"/>
    <property type="match status" value="1"/>
</dbReference>
<feature type="domain" description="OmpR/PhoB-type" evidence="11">
    <location>
        <begin position="126"/>
        <end position="226"/>
    </location>
</feature>
<organism evidence="12 13">
    <name type="scientific">Pelotomaculum schinkii</name>
    <dbReference type="NCBI Taxonomy" id="78350"/>
    <lineage>
        <taxon>Bacteria</taxon>
        <taxon>Bacillati</taxon>
        <taxon>Bacillota</taxon>
        <taxon>Clostridia</taxon>
        <taxon>Eubacteriales</taxon>
        <taxon>Desulfotomaculaceae</taxon>
        <taxon>Pelotomaculum</taxon>
    </lineage>
</organism>
<dbReference type="GO" id="GO:0000156">
    <property type="term" value="F:phosphorelay response regulator activity"/>
    <property type="evidence" value="ECO:0007669"/>
    <property type="project" value="TreeGrafter"/>
</dbReference>
<dbReference type="InterPro" id="IPR039420">
    <property type="entry name" value="WalR-like"/>
</dbReference>
<feature type="domain" description="Response regulatory" evidence="10">
    <location>
        <begin position="3"/>
        <end position="116"/>
    </location>
</feature>
<dbReference type="RefSeq" id="WP_190239708.1">
    <property type="nucleotide sequence ID" value="NZ_QFGA01000001.1"/>
</dbReference>
<dbReference type="GO" id="GO:0006355">
    <property type="term" value="P:regulation of DNA-templated transcription"/>
    <property type="evidence" value="ECO:0007669"/>
    <property type="project" value="InterPro"/>
</dbReference>
<dbReference type="PANTHER" id="PTHR48111:SF73">
    <property type="entry name" value="ALKALINE PHOSPHATASE SYNTHESIS TRANSCRIPTIONAL REGULATORY PROTEIN PHOP"/>
    <property type="match status" value="1"/>
</dbReference>
<dbReference type="PANTHER" id="PTHR48111">
    <property type="entry name" value="REGULATOR OF RPOS"/>
    <property type="match status" value="1"/>
</dbReference>
<sequence length="228" mass="25757">MHTILLIEDDLSLIDGLEFSLRKNGFEVDVARTIKEALSQLVAQKYDLLLLDLTLPDGSGFEICRKARQTSNVPIIFLTASDEEVNVVMGLDMGGDDYITKPFKLNELISRINALLRRAGISNALHTELKSNGITVRLDENRVLKDGLEIELTVVEYRLLCLFMQNPNNVLTRAVILDKLWDGSGSFVDDNTLSVYVRRLRSKIEDDPENPMYLLTARGVGYKWKVVK</sequence>
<evidence type="ECO:0000256" key="2">
    <source>
        <dbReference type="ARBA" id="ARBA00022553"/>
    </source>
</evidence>
<evidence type="ECO:0000256" key="9">
    <source>
        <dbReference type="PROSITE-ProRule" id="PRU01091"/>
    </source>
</evidence>
<keyword evidence="5 9" id="KW-0238">DNA-binding</keyword>
<dbReference type="GO" id="GO:0005829">
    <property type="term" value="C:cytosol"/>
    <property type="evidence" value="ECO:0007669"/>
    <property type="project" value="TreeGrafter"/>
</dbReference>
<keyword evidence="2 8" id="KW-0597">Phosphoprotein</keyword>
<proteinExistence type="predicted"/>
<evidence type="ECO:0000313" key="12">
    <source>
        <dbReference type="EMBL" id="TEB07931.1"/>
    </source>
</evidence>
<evidence type="ECO:0000259" key="10">
    <source>
        <dbReference type="PROSITE" id="PS50110"/>
    </source>
</evidence>
<gene>
    <name evidence="12" type="primary">regX3_3</name>
    <name evidence="12" type="ORF">Psch_01486</name>
</gene>
<feature type="DNA-binding region" description="OmpR/PhoB-type" evidence="9">
    <location>
        <begin position="126"/>
        <end position="226"/>
    </location>
</feature>
<evidence type="ECO:0000259" key="11">
    <source>
        <dbReference type="PROSITE" id="PS51755"/>
    </source>
</evidence>
<comment type="function">
    <text evidence="7">May play the central regulatory role in sporulation. It may be an element of the effector pathway responsible for the activation of sporulation genes in response to nutritional stress. Spo0A may act in concert with spo0H (a sigma factor) to control the expression of some genes that are critical to the sporulation process.</text>
</comment>
<name>A0A4Y7RGM4_9FIRM</name>
<dbReference type="EMBL" id="QFGA01000001">
    <property type="protein sequence ID" value="TEB07931.1"/>
    <property type="molecule type" value="Genomic_DNA"/>
</dbReference>
<dbReference type="AlphaFoldDB" id="A0A4Y7RGM4"/>
<evidence type="ECO:0000256" key="1">
    <source>
        <dbReference type="ARBA" id="ARBA00018672"/>
    </source>
</evidence>
<dbReference type="InterPro" id="IPR001867">
    <property type="entry name" value="OmpR/PhoB-type_DNA-bd"/>
</dbReference>
<dbReference type="SUPFAM" id="SSF46894">
    <property type="entry name" value="C-terminal effector domain of the bipartite response regulators"/>
    <property type="match status" value="1"/>
</dbReference>
<dbReference type="Pfam" id="PF00072">
    <property type="entry name" value="Response_reg"/>
    <property type="match status" value="1"/>
</dbReference>
<dbReference type="Proteomes" id="UP000298324">
    <property type="component" value="Unassembled WGS sequence"/>
</dbReference>
<dbReference type="CDD" id="cd00383">
    <property type="entry name" value="trans_reg_C"/>
    <property type="match status" value="1"/>
</dbReference>
<dbReference type="GO" id="GO:0000976">
    <property type="term" value="F:transcription cis-regulatory region binding"/>
    <property type="evidence" value="ECO:0007669"/>
    <property type="project" value="TreeGrafter"/>
</dbReference>
<keyword evidence="13" id="KW-1185">Reference proteome</keyword>
<dbReference type="PROSITE" id="PS51755">
    <property type="entry name" value="OMPR_PHOB"/>
    <property type="match status" value="1"/>
</dbReference>
<evidence type="ECO:0000256" key="8">
    <source>
        <dbReference type="PROSITE-ProRule" id="PRU00169"/>
    </source>
</evidence>
<dbReference type="InterPro" id="IPR011006">
    <property type="entry name" value="CheY-like_superfamily"/>
</dbReference>
<dbReference type="InterPro" id="IPR016032">
    <property type="entry name" value="Sig_transdc_resp-reg_C-effctor"/>
</dbReference>
<keyword evidence="3" id="KW-0902">Two-component regulatory system</keyword>
<reference evidence="12 13" key="1">
    <citation type="journal article" date="2018" name="Environ. Microbiol.">
        <title>Novel energy conservation strategies and behaviour of Pelotomaculum schinkii driving syntrophic propionate catabolism.</title>
        <authorList>
            <person name="Hidalgo-Ahumada C.A.P."/>
            <person name="Nobu M.K."/>
            <person name="Narihiro T."/>
            <person name="Tamaki H."/>
            <person name="Liu W.T."/>
            <person name="Kamagata Y."/>
            <person name="Stams A.J.M."/>
            <person name="Imachi H."/>
            <person name="Sousa D.Z."/>
        </authorList>
    </citation>
    <scope>NUCLEOTIDE SEQUENCE [LARGE SCALE GENOMIC DNA]</scope>
    <source>
        <strain evidence="12 13">HH</strain>
    </source>
</reference>
<dbReference type="SMART" id="SM00862">
    <property type="entry name" value="Trans_reg_C"/>
    <property type="match status" value="1"/>
</dbReference>
<dbReference type="PROSITE" id="PS50110">
    <property type="entry name" value="RESPONSE_REGULATORY"/>
    <property type="match status" value="1"/>
</dbReference>
<dbReference type="InterPro" id="IPR036388">
    <property type="entry name" value="WH-like_DNA-bd_sf"/>
</dbReference>
<comment type="caution">
    <text evidence="12">The sequence shown here is derived from an EMBL/GenBank/DDBJ whole genome shotgun (WGS) entry which is preliminary data.</text>
</comment>
<dbReference type="InterPro" id="IPR001789">
    <property type="entry name" value="Sig_transdc_resp-reg_receiver"/>
</dbReference>
<evidence type="ECO:0000256" key="4">
    <source>
        <dbReference type="ARBA" id="ARBA00023015"/>
    </source>
</evidence>
<evidence type="ECO:0000256" key="6">
    <source>
        <dbReference type="ARBA" id="ARBA00023163"/>
    </source>
</evidence>
<dbReference type="Pfam" id="PF00486">
    <property type="entry name" value="Trans_reg_C"/>
    <property type="match status" value="1"/>
</dbReference>
<feature type="modified residue" description="4-aspartylphosphate" evidence="8">
    <location>
        <position position="52"/>
    </location>
</feature>
<dbReference type="SMART" id="SM00448">
    <property type="entry name" value="REC"/>
    <property type="match status" value="1"/>
</dbReference>
<accession>A0A4Y7RGM4</accession>
<dbReference type="Gene3D" id="6.10.250.690">
    <property type="match status" value="1"/>
</dbReference>
<protein>
    <recommendedName>
        <fullName evidence="1">Stage 0 sporulation protein A homolog</fullName>
    </recommendedName>
</protein>
<evidence type="ECO:0000313" key="13">
    <source>
        <dbReference type="Proteomes" id="UP000298324"/>
    </source>
</evidence>
<dbReference type="FunFam" id="3.40.50.2300:FF:000001">
    <property type="entry name" value="DNA-binding response regulator PhoB"/>
    <property type="match status" value="1"/>
</dbReference>
<evidence type="ECO:0000256" key="7">
    <source>
        <dbReference type="ARBA" id="ARBA00024867"/>
    </source>
</evidence>
<evidence type="ECO:0000256" key="5">
    <source>
        <dbReference type="ARBA" id="ARBA00023125"/>
    </source>
</evidence>
<keyword evidence="4" id="KW-0805">Transcription regulation</keyword>
<dbReference type="GO" id="GO:0032993">
    <property type="term" value="C:protein-DNA complex"/>
    <property type="evidence" value="ECO:0007669"/>
    <property type="project" value="TreeGrafter"/>
</dbReference>
<dbReference type="Gene3D" id="3.40.50.2300">
    <property type="match status" value="1"/>
</dbReference>